<sequence>DNKKQAPLTQSSTPKPPSKKEPRRNTTTASLSTEGTPTSDQWSPIKTKLENRRPPVTSRVRREDQSVEEFYNENIEFYINLNFNPVTDQNNGRPSDLEAGNSKAGQT</sequence>
<feature type="region of interest" description="Disordered" evidence="1">
    <location>
        <begin position="84"/>
        <end position="107"/>
    </location>
</feature>
<proteinExistence type="predicted"/>
<feature type="region of interest" description="Disordered" evidence="1">
    <location>
        <begin position="1"/>
        <end position="65"/>
    </location>
</feature>
<protein>
    <submittedName>
        <fullName evidence="2">Uncharacterized protein</fullName>
    </submittedName>
</protein>
<feature type="non-terminal residue" evidence="2">
    <location>
        <position position="1"/>
    </location>
</feature>
<organism evidence="2">
    <name type="scientific">Graphocephala atropunctata</name>
    <dbReference type="NCBI Taxonomy" id="36148"/>
    <lineage>
        <taxon>Eukaryota</taxon>
        <taxon>Metazoa</taxon>
        <taxon>Ecdysozoa</taxon>
        <taxon>Arthropoda</taxon>
        <taxon>Hexapoda</taxon>
        <taxon>Insecta</taxon>
        <taxon>Pterygota</taxon>
        <taxon>Neoptera</taxon>
        <taxon>Paraneoptera</taxon>
        <taxon>Hemiptera</taxon>
        <taxon>Auchenorrhyncha</taxon>
        <taxon>Membracoidea</taxon>
        <taxon>Cicadellidae</taxon>
        <taxon>Cicadellinae</taxon>
        <taxon>Cicadellini</taxon>
        <taxon>Graphocephala</taxon>
    </lineage>
</organism>
<dbReference type="EMBL" id="GEBQ01009343">
    <property type="protein sequence ID" value="JAT30634.1"/>
    <property type="molecule type" value="Transcribed_RNA"/>
</dbReference>
<evidence type="ECO:0000256" key="1">
    <source>
        <dbReference type="SAM" id="MobiDB-lite"/>
    </source>
</evidence>
<feature type="compositionally biased region" description="Polar residues" evidence="1">
    <location>
        <begin position="84"/>
        <end position="93"/>
    </location>
</feature>
<accession>A0A1B6M410</accession>
<feature type="non-terminal residue" evidence="2">
    <location>
        <position position="107"/>
    </location>
</feature>
<gene>
    <name evidence="2" type="ORF">g.51845</name>
</gene>
<feature type="compositionally biased region" description="Polar residues" evidence="1">
    <location>
        <begin position="25"/>
        <end position="44"/>
    </location>
</feature>
<name>A0A1B6M410_9HEMI</name>
<evidence type="ECO:0000313" key="2">
    <source>
        <dbReference type="EMBL" id="JAT30634.1"/>
    </source>
</evidence>
<reference evidence="2" key="1">
    <citation type="submission" date="2015-11" db="EMBL/GenBank/DDBJ databases">
        <title>De novo transcriptome assembly of four potential Pierce s Disease insect vectors from Arizona vineyards.</title>
        <authorList>
            <person name="Tassone E.E."/>
        </authorList>
    </citation>
    <scope>NUCLEOTIDE SEQUENCE</scope>
</reference>
<dbReference type="AlphaFoldDB" id="A0A1B6M410"/>